<dbReference type="Gene3D" id="3.40.920.10">
    <property type="entry name" value="Pyruvate-ferredoxin oxidoreductase, PFOR, domain III"/>
    <property type="match status" value="1"/>
</dbReference>
<dbReference type="PANTHER" id="PTHR42730">
    <property type="entry name" value="2-OXOGLUTARATE SYNTHASE SUBUNIT KORC"/>
    <property type="match status" value="1"/>
</dbReference>
<dbReference type="PANTHER" id="PTHR42730:SF1">
    <property type="entry name" value="2-OXOGLUTARATE SYNTHASE SUBUNIT KORC"/>
    <property type="match status" value="1"/>
</dbReference>
<organism evidence="3 4">
    <name type="scientific">Intestinibacter bartlettii</name>
    <dbReference type="NCBI Taxonomy" id="261299"/>
    <lineage>
        <taxon>Bacteria</taxon>
        <taxon>Bacillati</taxon>
        <taxon>Bacillota</taxon>
        <taxon>Clostridia</taxon>
        <taxon>Peptostreptococcales</taxon>
        <taxon>Peptostreptococcaceae</taxon>
        <taxon>Intestinibacter</taxon>
    </lineage>
</organism>
<sequence length="180" mass="19926">MLNEIICAGFGGQGVLTAGKILIYVAYKANKQLTWFPSYGNEMRGGSANCNVVISDEKIASPVVKNPDILLGMNSVSVDKYEPLMKKDSYMFVNSSLVNEDKKYRDDINVVLVPVTEIAQGIKNERAANICMLGAMVKKLGIFTKDEFESGMCEYFENQGKGKFNAKNVEAFEAGYNYEI</sequence>
<keyword evidence="4" id="KW-1185">Reference proteome</keyword>
<dbReference type="Proteomes" id="UP001299409">
    <property type="component" value="Unassembled WGS sequence"/>
</dbReference>
<dbReference type="RefSeq" id="WP_226914646.1">
    <property type="nucleotide sequence ID" value="NZ_BAABXU010000001.1"/>
</dbReference>
<evidence type="ECO:0000313" key="3">
    <source>
        <dbReference type="EMBL" id="MCB5445888.1"/>
    </source>
</evidence>
<comment type="caution">
    <text evidence="3">The sequence shown here is derived from an EMBL/GenBank/DDBJ whole genome shotgun (WGS) entry which is preliminary data.</text>
</comment>
<accession>A0ABS8CWN5</accession>
<reference evidence="3 4" key="1">
    <citation type="submission" date="2021-10" db="EMBL/GenBank/DDBJ databases">
        <title>Collection of gut derived symbiotic bacterial strains cultured from healthy donors.</title>
        <authorList>
            <person name="Lin H."/>
            <person name="Littmann E."/>
            <person name="Claire K."/>
            <person name="Pamer E."/>
        </authorList>
    </citation>
    <scope>NUCLEOTIDE SEQUENCE [LARGE SCALE GENOMIC DNA]</scope>
    <source>
        <strain evidence="3 4">MSK.17.68</strain>
    </source>
</reference>
<gene>
    <name evidence="3" type="ORF">LIP50_06680</name>
</gene>
<dbReference type="Pfam" id="PF01558">
    <property type="entry name" value="POR"/>
    <property type="match status" value="1"/>
</dbReference>
<keyword evidence="1" id="KW-0560">Oxidoreductase</keyword>
<proteinExistence type="predicted"/>
<evidence type="ECO:0000259" key="2">
    <source>
        <dbReference type="Pfam" id="PF01558"/>
    </source>
</evidence>
<dbReference type="InterPro" id="IPR052554">
    <property type="entry name" value="2-oxoglutarate_synth_KorC"/>
</dbReference>
<dbReference type="InterPro" id="IPR019752">
    <property type="entry name" value="Pyrv/ketoisovalerate_OxRed_cat"/>
</dbReference>
<dbReference type="InterPro" id="IPR011894">
    <property type="entry name" value="PorC_KorC"/>
</dbReference>
<dbReference type="NCBIfam" id="TIGR02175">
    <property type="entry name" value="PorC_KorC"/>
    <property type="match status" value="1"/>
</dbReference>
<name>A0ABS8CWN5_9FIRM</name>
<protein>
    <submittedName>
        <fullName evidence="3">2-oxoacid:acceptor oxidoreductase family protein</fullName>
    </submittedName>
</protein>
<feature type="domain" description="Pyruvate/ketoisovalerate oxidoreductase catalytic" evidence="2">
    <location>
        <begin position="11"/>
        <end position="177"/>
    </location>
</feature>
<dbReference type="EMBL" id="JAJBMB010000005">
    <property type="protein sequence ID" value="MCB5445888.1"/>
    <property type="molecule type" value="Genomic_DNA"/>
</dbReference>
<evidence type="ECO:0000256" key="1">
    <source>
        <dbReference type="ARBA" id="ARBA00023002"/>
    </source>
</evidence>
<dbReference type="SUPFAM" id="SSF53323">
    <property type="entry name" value="Pyruvate-ferredoxin oxidoreductase, PFOR, domain III"/>
    <property type="match status" value="1"/>
</dbReference>
<evidence type="ECO:0000313" key="4">
    <source>
        <dbReference type="Proteomes" id="UP001299409"/>
    </source>
</evidence>
<dbReference type="InterPro" id="IPR002869">
    <property type="entry name" value="Pyrv_flavodox_OxRed_cen"/>
</dbReference>